<accession>A0A8T9T0M5</accession>
<proteinExistence type="predicted"/>
<organism evidence="1 2">
    <name type="scientific">Hymenobacter aerilatus</name>
    <dbReference type="NCBI Taxonomy" id="2932251"/>
    <lineage>
        <taxon>Bacteria</taxon>
        <taxon>Pseudomonadati</taxon>
        <taxon>Bacteroidota</taxon>
        <taxon>Cytophagia</taxon>
        <taxon>Cytophagales</taxon>
        <taxon>Hymenobacteraceae</taxon>
        <taxon>Hymenobacter</taxon>
    </lineage>
</organism>
<keyword evidence="2" id="KW-1185">Reference proteome</keyword>
<sequence>METEVTPHAYPSETAEQLAAQLVGGPIGPDELEVILRHIEENQPYNQRLTRQLALNVKYHMAEQRRRGQVHRQAQSELVAERDRLSQELEEAKQRGHAARSIATKAITCCMAAAAIAQKIKNILLEKEAGVVAYQGALDAIIQGLEEYTPVATPQKENQP</sequence>
<name>A0A8T9T0M5_9BACT</name>
<dbReference type="EMBL" id="CP095053">
    <property type="protein sequence ID" value="UOR07191.1"/>
    <property type="molecule type" value="Genomic_DNA"/>
</dbReference>
<dbReference type="RefSeq" id="WP_245096757.1">
    <property type="nucleotide sequence ID" value="NZ_CP095053.1"/>
</dbReference>
<gene>
    <name evidence="1" type="ORF">MUN82_08850</name>
</gene>
<protein>
    <submittedName>
        <fullName evidence="1">Uncharacterized protein</fullName>
    </submittedName>
</protein>
<dbReference type="KEGG" id="haei:MUN82_08850"/>
<evidence type="ECO:0000313" key="1">
    <source>
        <dbReference type="EMBL" id="UOR07191.1"/>
    </source>
</evidence>
<dbReference type="Proteomes" id="UP000829925">
    <property type="component" value="Chromosome"/>
</dbReference>
<reference evidence="1 2" key="1">
    <citation type="submission" date="2022-04" db="EMBL/GenBank/DDBJ databases">
        <title>Hymenobacter sp. isolated from the air.</title>
        <authorList>
            <person name="Won M."/>
            <person name="Lee C.-M."/>
            <person name="Woen H.-Y."/>
            <person name="Kwon S.-W."/>
        </authorList>
    </citation>
    <scope>NUCLEOTIDE SEQUENCE [LARGE SCALE GENOMIC DNA]</scope>
    <source>
        <strain evidence="2">5413 J-13</strain>
    </source>
</reference>
<evidence type="ECO:0000313" key="2">
    <source>
        <dbReference type="Proteomes" id="UP000829925"/>
    </source>
</evidence>
<dbReference type="AlphaFoldDB" id="A0A8T9T0M5"/>